<proteinExistence type="predicted"/>
<dbReference type="EMBL" id="HBUE01300266">
    <property type="protein sequence ID" value="CAG6578525.1"/>
    <property type="molecule type" value="Transcribed_RNA"/>
</dbReference>
<dbReference type="InterPro" id="IPR036397">
    <property type="entry name" value="RNaseH_sf"/>
</dbReference>
<feature type="domain" description="Tc1-like transposase DDE" evidence="2">
    <location>
        <begin position="154"/>
        <end position="291"/>
    </location>
</feature>
<dbReference type="EMBL" id="HBUE01300272">
    <property type="protein sequence ID" value="CAG6578528.1"/>
    <property type="molecule type" value="Transcribed_RNA"/>
</dbReference>
<dbReference type="PANTHER" id="PTHR46564:SF1">
    <property type="entry name" value="TRANSPOSASE"/>
    <property type="match status" value="1"/>
</dbReference>
<dbReference type="GO" id="GO:0005634">
    <property type="term" value="C:nucleus"/>
    <property type="evidence" value="ECO:0007669"/>
    <property type="project" value="UniProtKB-SubCell"/>
</dbReference>
<evidence type="ECO:0000313" key="4">
    <source>
        <dbReference type="EMBL" id="CAG6526806.1"/>
    </source>
</evidence>
<dbReference type="InterPro" id="IPR038717">
    <property type="entry name" value="Tc1-like_DDE_dom"/>
</dbReference>
<dbReference type="SUPFAM" id="SSF46689">
    <property type="entry name" value="Homeodomain-like"/>
    <property type="match status" value="1"/>
</dbReference>
<reference evidence="4" key="1">
    <citation type="submission" date="2021-05" db="EMBL/GenBank/DDBJ databases">
        <authorList>
            <person name="Alioto T."/>
            <person name="Alioto T."/>
            <person name="Gomez Garrido J."/>
        </authorList>
    </citation>
    <scope>NUCLEOTIDE SEQUENCE</scope>
</reference>
<dbReference type="Pfam" id="PF13358">
    <property type="entry name" value="DDE_3"/>
    <property type="match status" value="1"/>
</dbReference>
<dbReference type="Gene3D" id="3.30.420.10">
    <property type="entry name" value="Ribonuclease H-like superfamily/Ribonuclease H"/>
    <property type="match status" value="1"/>
</dbReference>
<dbReference type="PANTHER" id="PTHR46564">
    <property type="entry name" value="TRANSPOSASE"/>
    <property type="match status" value="1"/>
</dbReference>
<evidence type="ECO:0000259" key="3">
    <source>
        <dbReference type="Pfam" id="PF13592"/>
    </source>
</evidence>
<name>A0A8D8MDF0_CULPI</name>
<dbReference type="EMBL" id="HBUE01300273">
    <property type="protein sequence ID" value="CAG6578529.1"/>
    <property type="molecule type" value="Transcribed_RNA"/>
</dbReference>
<dbReference type="EMBL" id="HBUE01300279">
    <property type="protein sequence ID" value="CAG6578530.1"/>
    <property type="molecule type" value="Transcribed_RNA"/>
</dbReference>
<accession>A0A8D8MDF0</accession>
<protein>
    <submittedName>
        <fullName evidence="4">(northern house mosquito) hypothetical protein</fullName>
    </submittedName>
</protein>
<dbReference type="InterPro" id="IPR047655">
    <property type="entry name" value="Transpos_IS630-like"/>
</dbReference>
<dbReference type="EMBL" id="HBUE01300268">
    <property type="protein sequence ID" value="CAG6578526.1"/>
    <property type="molecule type" value="Transcribed_RNA"/>
</dbReference>
<dbReference type="Pfam" id="PF13592">
    <property type="entry name" value="HTH_33"/>
    <property type="match status" value="1"/>
</dbReference>
<dbReference type="NCBIfam" id="NF033545">
    <property type="entry name" value="transpos_IS630"/>
    <property type="match status" value="1"/>
</dbReference>
<dbReference type="EMBL" id="HBUE01194288">
    <property type="protein sequence ID" value="CAG6526806.1"/>
    <property type="molecule type" value="Transcribed_RNA"/>
</dbReference>
<dbReference type="EMBL" id="HBUE01194284">
    <property type="protein sequence ID" value="CAG6526804.1"/>
    <property type="molecule type" value="Transcribed_RNA"/>
</dbReference>
<dbReference type="EMBL" id="HBUE01194286">
    <property type="protein sequence ID" value="CAG6526805.1"/>
    <property type="molecule type" value="Transcribed_RNA"/>
</dbReference>
<dbReference type="EMBL" id="HBUE01194279">
    <property type="protein sequence ID" value="CAG6526802.1"/>
    <property type="molecule type" value="Transcribed_RNA"/>
</dbReference>
<dbReference type="GO" id="GO:0003676">
    <property type="term" value="F:nucleic acid binding"/>
    <property type="evidence" value="ECO:0007669"/>
    <property type="project" value="InterPro"/>
</dbReference>
<dbReference type="EMBL" id="HBUE01194295">
    <property type="protein sequence ID" value="CAG6526808.1"/>
    <property type="molecule type" value="Transcribed_RNA"/>
</dbReference>
<dbReference type="EMBL" id="HBUE01300263">
    <property type="protein sequence ID" value="CAG6578524.1"/>
    <property type="molecule type" value="Transcribed_RNA"/>
</dbReference>
<feature type="domain" description="Winged helix-turn helix" evidence="3">
    <location>
        <begin position="99"/>
        <end position="131"/>
    </location>
</feature>
<dbReference type="EMBL" id="HBUE01097690">
    <property type="protein sequence ID" value="CAG6483776.1"/>
    <property type="molecule type" value="Transcribed_RNA"/>
</dbReference>
<dbReference type="EMBL" id="HBUE01194282">
    <property type="protein sequence ID" value="CAG6526803.1"/>
    <property type="molecule type" value="Transcribed_RNA"/>
</dbReference>
<dbReference type="EMBL" id="HBUE01194289">
    <property type="protein sequence ID" value="CAG6526807.1"/>
    <property type="molecule type" value="Transcribed_RNA"/>
</dbReference>
<dbReference type="EMBL" id="HBUE01300270">
    <property type="protein sequence ID" value="CAG6578527.1"/>
    <property type="molecule type" value="Transcribed_RNA"/>
</dbReference>
<evidence type="ECO:0000259" key="2">
    <source>
        <dbReference type="Pfam" id="PF13358"/>
    </source>
</evidence>
<dbReference type="AlphaFoldDB" id="A0A8D8MDF0"/>
<dbReference type="InterPro" id="IPR025959">
    <property type="entry name" value="Winged_HTH_dom"/>
</dbReference>
<dbReference type="EMBL" id="HBUE01097700">
    <property type="protein sequence ID" value="CAG6483777.1"/>
    <property type="molecule type" value="Transcribed_RNA"/>
</dbReference>
<evidence type="ECO:0000256" key="1">
    <source>
        <dbReference type="ARBA" id="ARBA00004123"/>
    </source>
</evidence>
<comment type="subcellular location">
    <subcellularLocation>
        <location evidence="1">Nucleus</location>
    </subcellularLocation>
</comment>
<sequence length="343" mass="39748">MEKLMEHVRRRRPTQEVAYHALYCYYVMGHSKAEVAAAYGKSITTIKNWIVKYENNGGMSAAEKRRTFRCFKEEERCWIVDLYKKEPVLFLDEAKCRFEQRFGKSISLSTISRILHEAGYTWKVLERRAIQVKVKEIAFYHDEMSAFHWDLHMLCFSDEISVDNRGVLRTKGYGPIGKKIVYRGEFTRQARVSLLAFLGEEGIVDTFYTEDTFDRTKFFFFCKKLALSDKVEPYPGRNSVWIMDGARIHLDANLVNYLRHLGLKVVFLPGYAPFYSPIEFVFGFVKKMLIRVHQENVKSILTEVATVLQKFSNYNCTALFAKCGYLCGGIFDPARGLGKITPA</sequence>
<organism evidence="4">
    <name type="scientific">Culex pipiens</name>
    <name type="common">House mosquito</name>
    <dbReference type="NCBI Taxonomy" id="7175"/>
    <lineage>
        <taxon>Eukaryota</taxon>
        <taxon>Metazoa</taxon>
        <taxon>Ecdysozoa</taxon>
        <taxon>Arthropoda</taxon>
        <taxon>Hexapoda</taxon>
        <taxon>Insecta</taxon>
        <taxon>Pterygota</taxon>
        <taxon>Neoptera</taxon>
        <taxon>Endopterygota</taxon>
        <taxon>Diptera</taxon>
        <taxon>Nematocera</taxon>
        <taxon>Culicoidea</taxon>
        <taxon>Culicidae</taxon>
        <taxon>Culicinae</taxon>
        <taxon>Culicini</taxon>
        <taxon>Culex</taxon>
        <taxon>Culex</taxon>
    </lineage>
</organism>
<dbReference type="InterPro" id="IPR009057">
    <property type="entry name" value="Homeodomain-like_sf"/>
</dbReference>
<dbReference type="EMBL" id="HBUE01097705">
    <property type="protein sequence ID" value="CAG6483778.1"/>
    <property type="molecule type" value="Transcribed_RNA"/>
</dbReference>